<feature type="domain" description="Gcp-like" evidence="1">
    <location>
        <begin position="33"/>
        <end position="230"/>
    </location>
</feature>
<dbReference type="GO" id="GO:0008233">
    <property type="term" value="F:peptidase activity"/>
    <property type="evidence" value="ECO:0007669"/>
    <property type="project" value="UniProtKB-KW"/>
</dbReference>
<protein>
    <submittedName>
        <fullName evidence="2">Peptidase M22 glycoprotease</fullName>
    </submittedName>
</protein>
<dbReference type="InterPro" id="IPR043129">
    <property type="entry name" value="ATPase_NBD"/>
</dbReference>
<dbReference type="Gene3D" id="3.30.420.40">
    <property type="match status" value="2"/>
</dbReference>
<keyword evidence="2" id="KW-0645">Protease</keyword>
<accession>C8VWT2</accession>
<dbReference type="InterPro" id="IPR000905">
    <property type="entry name" value="Gcp-like_dom"/>
</dbReference>
<dbReference type="OrthoDB" id="9784166at2"/>
<evidence type="ECO:0000259" key="1">
    <source>
        <dbReference type="Pfam" id="PF00814"/>
    </source>
</evidence>
<dbReference type="CDD" id="cd24032">
    <property type="entry name" value="ASKHA_NBD_TsaB"/>
    <property type="match status" value="1"/>
</dbReference>
<dbReference type="PANTHER" id="PTHR11735:SF11">
    <property type="entry name" value="TRNA THREONYLCARBAMOYLADENOSINE BIOSYNTHESIS PROTEIN TSAB"/>
    <property type="match status" value="1"/>
</dbReference>
<dbReference type="KEGG" id="dae:Dtox_3738"/>
<dbReference type="Pfam" id="PF00814">
    <property type="entry name" value="TsaD"/>
    <property type="match status" value="1"/>
</dbReference>
<dbReference type="HOGENOM" id="CLU_064886_0_0_9"/>
<organism evidence="2 3">
    <name type="scientific">Desulfofarcimen acetoxidans (strain ATCC 49208 / DSM 771 / KCTC 5769 / VKM B-1644 / 5575)</name>
    <name type="common">Desulfotomaculum acetoxidans</name>
    <dbReference type="NCBI Taxonomy" id="485916"/>
    <lineage>
        <taxon>Bacteria</taxon>
        <taxon>Bacillati</taxon>
        <taxon>Bacillota</taxon>
        <taxon>Clostridia</taxon>
        <taxon>Eubacteriales</taxon>
        <taxon>Peptococcaceae</taxon>
        <taxon>Desulfofarcimen</taxon>
    </lineage>
</organism>
<dbReference type="RefSeq" id="WP_015759130.1">
    <property type="nucleotide sequence ID" value="NC_013216.1"/>
</dbReference>
<dbReference type="Proteomes" id="UP000002217">
    <property type="component" value="Chromosome"/>
</dbReference>
<dbReference type="EMBL" id="CP001720">
    <property type="protein sequence ID" value="ACV64446.1"/>
    <property type="molecule type" value="Genomic_DNA"/>
</dbReference>
<dbReference type="InterPro" id="IPR022496">
    <property type="entry name" value="T6A_TsaB"/>
</dbReference>
<name>C8VWT2_DESAS</name>
<dbReference type="eggNOG" id="COG1214">
    <property type="taxonomic scope" value="Bacteria"/>
</dbReference>
<dbReference type="GO" id="GO:0002949">
    <property type="term" value="P:tRNA threonylcarbamoyladenosine modification"/>
    <property type="evidence" value="ECO:0007669"/>
    <property type="project" value="InterPro"/>
</dbReference>
<dbReference type="SUPFAM" id="SSF53067">
    <property type="entry name" value="Actin-like ATPase domain"/>
    <property type="match status" value="2"/>
</dbReference>
<dbReference type="PANTHER" id="PTHR11735">
    <property type="entry name" value="TRNA N6-ADENOSINE THREONYLCARBAMOYLTRANSFERASE"/>
    <property type="match status" value="1"/>
</dbReference>
<gene>
    <name evidence="2" type="ordered locus">Dtox_3738</name>
</gene>
<proteinExistence type="predicted"/>
<keyword evidence="2" id="KW-0378">Hydrolase</keyword>
<sequence length="241" mass="25675">MPVLGIEAATPVATVGIVDGEKVLSERLLNNGRTHSVNLLPMIKGVLEDAGVVPASLEGIAVSSGPGSFTGLRIGLSTAKTLAQVWKIPVVGVSTLDVLANGLSGNNALLCPILNARKNEVYTAVYSNTDFLSLECLVGPLAVSIEELVSILQKSNFDSGFVMFLGDGVPVYKEKILSYLGKRVIFAPAPLSFPRGAVAAQLGWKLLQQGLGLHPFELLPEYIRLSEAELVWLRKQEANKV</sequence>
<evidence type="ECO:0000313" key="2">
    <source>
        <dbReference type="EMBL" id="ACV64446.1"/>
    </source>
</evidence>
<dbReference type="GO" id="GO:0006508">
    <property type="term" value="P:proteolysis"/>
    <property type="evidence" value="ECO:0007669"/>
    <property type="project" value="UniProtKB-KW"/>
</dbReference>
<dbReference type="AlphaFoldDB" id="C8VWT2"/>
<dbReference type="NCBIfam" id="TIGR03725">
    <property type="entry name" value="T6A_YeaZ"/>
    <property type="match status" value="1"/>
</dbReference>
<dbReference type="STRING" id="485916.Dtox_3738"/>
<keyword evidence="3" id="KW-1185">Reference proteome</keyword>
<evidence type="ECO:0000313" key="3">
    <source>
        <dbReference type="Proteomes" id="UP000002217"/>
    </source>
</evidence>
<reference evidence="2 3" key="1">
    <citation type="journal article" date="2009" name="Stand. Genomic Sci.">
        <title>Complete genome sequence of Desulfotomaculum acetoxidans type strain (5575).</title>
        <authorList>
            <person name="Spring S."/>
            <person name="Lapidus A."/>
            <person name="Schroder M."/>
            <person name="Gleim D."/>
            <person name="Sims D."/>
            <person name="Meincke L."/>
            <person name="Glavina Del Rio T."/>
            <person name="Tice H."/>
            <person name="Copeland A."/>
            <person name="Cheng J.F."/>
            <person name="Lucas S."/>
            <person name="Chen F."/>
            <person name="Nolan M."/>
            <person name="Bruce D."/>
            <person name="Goodwin L."/>
            <person name="Pitluck S."/>
            <person name="Ivanova N."/>
            <person name="Mavromatis K."/>
            <person name="Mikhailova N."/>
            <person name="Pati A."/>
            <person name="Chen A."/>
            <person name="Palaniappan K."/>
            <person name="Land M."/>
            <person name="Hauser L."/>
            <person name="Chang Y.J."/>
            <person name="Jeffries C.D."/>
            <person name="Chain P."/>
            <person name="Saunders E."/>
            <person name="Brettin T."/>
            <person name="Detter J.C."/>
            <person name="Goker M."/>
            <person name="Bristow J."/>
            <person name="Eisen J.A."/>
            <person name="Markowitz V."/>
            <person name="Hugenholtz P."/>
            <person name="Kyrpides N.C."/>
            <person name="Klenk H.P."/>
            <person name="Han C."/>
        </authorList>
    </citation>
    <scope>NUCLEOTIDE SEQUENCE [LARGE SCALE GENOMIC DNA]</scope>
    <source>
        <strain evidence="3">ATCC 49208 / DSM 771 / VKM B-1644</strain>
    </source>
</reference>
<dbReference type="GO" id="GO:0005829">
    <property type="term" value="C:cytosol"/>
    <property type="evidence" value="ECO:0007669"/>
    <property type="project" value="TreeGrafter"/>
</dbReference>